<reference evidence="26" key="2">
    <citation type="submission" date="2022-06" db="UniProtKB">
        <authorList>
            <consortium name="EnsemblMetazoa"/>
        </authorList>
    </citation>
    <scope>IDENTIFICATION</scope>
    <source>
        <strain evidence="26">PS312</strain>
    </source>
</reference>
<dbReference type="GO" id="GO:0030527">
    <property type="term" value="F:structural constituent of chromatin"/>
    <property type="evidence" value="ECO:0007669"/>
    <property type="project" value="InterPro"/>
</dbReference>
<evidence type="ECO:0000256" key="16">
    <source>
        <dbReference type="ARBA" id="ARBA00022843"/>
    </source>
</evidence>
<dbReference type="GO" id="GO:0008061">
    <property type="term" value="F:chitin binding"/>
    <property type="evidence" value="ECO:0000318"/>
    <property type="project" value="GO_Central"/>
</dbReference>
<dbReference type="GO" id="GO:0003677">
    <property type="term" value="F:DNA binding"/>
    <property type="evidence" value="ECO:0007669"/>
    <property type="project" value="UniProtKB-KW"/>
</dbReference>
<dbReference type="Pfam" id="PF10712">
    <property type="entry name" value="NAD-GH"/>
    <property type="match status" value="1"/>
</dbReference>
<keyword evidence="19" id="KW-1015">Disulfide bond</keyword>
<accession>A0A2A6B5A9</accession>
<evidence type="ECO:0000256" key="10">
    <source>
        <dbReference type="ARBA" id="ARBA00022473"/>
    </source>
</evidence>
<evidence type="ECO:0000256" key="1">
    <source>
        <dbReference type="ARBA" id="ARBA00002001"/>
    </source>
</evidence>
<dbReference type="OrthoDB" id="2017405at2759"/>
<keyword evidence="25" id="KW-0812">Transmembrane</keyword>
<evidence type="ECO:0000256" key="8">
    <source>
        <dbReference type="ARBA" id="ARBA00020836"/>
    </source>
</evidence>
<feature type="compositionally biased region" description="Polar residues" evidence="24">
    <location>
        <begin position="453"/>
        <end position="463"/>
    </location>
</feature>
<dbReference type="SMART" id="SM00494">
    <property type="entry name" value="ChtBD2"/>
    <property type="match status" value="6"/>
</dbReference>
<dbReference type="InterPro" id="IPR001951">
    <property type="entry name" value="Histone_H4"/>
</dbReference>
<gene>
    <name evidence="26" type="primary">WBGene00096544</name>
</gene>
<feature type="region of interest" description="Disordered" evidence="24">
    <location>
        <begin position="1587"/>
        <end position="1621"/>
    </location>
</feature>
<feature type="transmembrane region" description="Helical" evidence="25">
    <location>
        <begin position="82"/>
        <end position="101"/>
    </location>
</feature>
<feature type="region of interest" description="Disordered" evidence="24">
    <location>
        <begin position="1087"/>
        <end position="1136"/>
    </location>
</feature>
<evidence type="ECO:0000256" key="14">
    <source>
        <dbReference type="ARBA" id="ARBA00022729"/>
    </source>
</evidence>
<dbReference type="PANTHER" id="PTHR23301:SF0">
    <property type="entry name" value="CHITIN-BINDING TYPE-2 DOMAIN-CONTAINING PROTEIN-RELATED"/>
    <property type="match status" value="1"/>
</dbReference>
<dbReference type="GO" id="GO:0046982">
    <property type="term" value="F:protein heterodimerization activity"/>
    <property type="evidence" value="ECO:0007669"/>
    <property type="project" value="InterPro"/>
</dbReference>
<dbReference type="InterPro" id="IPR019809">
    <property type="entry name" value="Histone_H4_CS"/>
</dbReference>
<evidence type="ECO:0000256" key="25">
    <source>
        <dbReference type="SAM" id="Phobius"/>
    </source>
</evidence>
<dbReference type="InterPro" id="IPR002557">
    <property type="entry name" value="Chitin-bd_dom"/>
</dbReference>
<dbReference type="PROSITE" id="PS50940">
    <property type="entry name" value="CHIT_BIND_II"/>
    <property type="match status" value="4"/>
</dbReference>
<comment type="similarity">
    <text evidence="4 23">Belongs to the histone H4 family.</text>
</comment>
<comment type="similarity">
    <text evidence="5">Belongs to the histone H2B family.</text>
</comment>
<keyword evidence="27" id="KW-1185">Reference proteome</keyword>
<evidence type="ECO:0000256" key="2">
    <source>
        <dbReference type="ARBA" id="ARBA00004123"/>
    </source>
</evidence>
<sequence>MKEAGECVDDVCPTCGRIAVDFPPRNPSFHFRFIAAVYFCALLPPEYCAAMGYYGIVLFTIYGRGRLSICAYCKCLGDGKSILLSLLDCGVAFVTVLYATVSRKFIGLAIDELSKLLYASLDSPMTANSTTRKEDYAMWSTSLPAAATAAIVLLALPLTVTSSPSPLPSSSSVDCSSRADGFYATGCAASFVACTGGRSIAMVCPVELVYDEDRQKCEYPGNVVACGGEAPVEGSGIEEGSGSGDGSGEEGSGVEGSGIEGSGEGSGEIDISGACESRADGFYALDTCSEQFVGCSGGVAWRMGCPASLKYDEKAQICDYPGNVAGCADAEEGSGEEGSGMEEGSGEGSGIEEGSGEVSGTGEEGSGAIDGSGSDTLDGSGSYPVSDVIVEDKQEIDTEETIVTPTGRVVEREQDVKEIEAEDDIIDDNNSVVVEEAKEEDMVEEFEVDDNTEATAGPSSTENSVVAAPSPTDAAPATAAAVSLYDDVDDTPSCAGRGDGFYARGCSSELLACSNGIAHIMPCPAGLVFDESNQICDYPPHVAACSQRDQLLTDDSLLTTGDEPKPHPEIPRARDSSDGLFSLDCSVEFVMCRGGVATKLECGEAEAFDESSQSCLPLARHPICFTHAIQKDDVIDDDVQMVKEKDDQADLQMPIDHSFPCSFEGARAESSCADWFRLCEGGRGIEMYCLQGHLFDEETAKCVPAGQLAHCQAHARDWLSAHVVNVWEVLVGMVVFLLMIEVITPPGFSIPMDRGATSRRMCHVPQGFLNGVHRGAEEVGTKLLEAGTGDVGVEIDSLEERVDFDRCLRRGREGSLCTLASKIANLLVLSLELGNEVVNHAVIEILSSKMSISCGRLYLEDSILNSEDGHIEGSSSQFENKHVARSASLLVETVSDGGGRPVLHVRLNGGVVELATDEALGVWKGFMGVHGDLVLGGISDETLAVALMAEVTIAEPYRLQKCEYPGNVVACGGEAPVEGSGIEEGSGSGDGSGEEGSGVEGSGIEGSGEGSGEIDISGACESRADGFYALDTCSEQFVGMGCPASLKYDEKAQICDYPGNVAGCADAEEGSGEEGTVARSITDLSITCSGSGMEEGSGEGSGIEEGSGEVSGTGEEGSGAIDGSGSDTLDGSGSYPVSDVIVEDKQEIDTEETIVTPTGRVVEREQDVKEIEAKDDIIDDNNSVVVEEAKEEDMVEEFEVDDNTEATAGPSSTENSVVAAPSPTDAAPATAAAVPLYDDRDQLLTDDSLLTTGDEPKPHPEIPRARDVRDARYKSSDGLFSLDCSVEFVMCRGGVATKLDCGEAEAFDESSQSLLHDSFLNGVAWLKYAWEIAQKSILSMPVFQTVSRNMVIFARETVICDVFTEILNVPNNRSIPRETRSIVFPPKEAERALALELMSGRGKGGKGLGKGGAKRHRKVLRDNIQGITKPAIRRLARRGGVKRISGLIYEETRGVLKVFLENVIRDAVTYCEHAKRKTVTAMDVVYALKRQGRTLYGFEAERALGIRRYQKSTELLIRKLPFQRLVREIAQDFKTDLRFQSSAVMALQEAAEAYLVGLFEDTNLCAIHAKRVTIMPKDIQLARRIRGELSMPPKPSAKGAKKAAKSQKAVRTGDKKRRKSRKESYSVYIYRVLKQVHPDTGVSSKAMSIMNSFVNDVFERIAGEASRLAHYNKRSTISSREIQTAVRLILPGELAKHAVSEGTKAVTKYTSSK</sequence>
<comment type="function">
    <text evidence="1 23">Core component of nucleosome. Nucleosomes wrap and compact DNA into chromatin, limiting DNA accessibility to the cellular machineries which require DNA as a template. Histones thereby play a central role in transcription regulation, DNA repair, DNA replication and chromosomal stability. DNA accessibility is regulated via a complex set of post-translational modifications of histones, also called histone code, and nucleosome remodeling.</text>
</comment>
<feature type="compositionally biased region" description="Gly residues" evidence="24">
    <location>
        <begin position="237"/>
        <end position="266"/>
    </location>
</feature>
<keyword evidence="12" id="KW-1017">Isopeptide bond</keyword>
<keyword evidence="21 23" id="KW-0539">Nucleus</keyword>
<evidence type="ECO:0000256" key="6">
    <source>
        <dbReference type="ARBA" id="ARBA00010343"/>
    </source>
</evidence>
<feature type="compositionally biased region" description="Gly residues" evidence="24">
    <location>
        <begin position="336"/>
        <end position="370"/>
    </location>
</feature>
<feature type="compositionally biased region" description="Polar residues" evidence="24">
    <location>
        <begin position="1205"/>
        <end position="1215"/>
    </location>
</feature>
<dbReference type="InterPro" id="IPR019651">
    <property type="entry name" value="Glutamate_DH_NAD-spec"/>
</dbReference>
<dbReference type="PROSITE" id="PS00357">
    <property type="entry name" value="HISTONE_H2B"/>
    <property type="match status" value="1"/>
</dbReference>
<dbReference type="GO" id="GO:0005634">
    <property type="term" value="C:nucleus"/>
    <property type="evidence" value="ECO:0007669"/>
    <property type="project" value="UniProtKB-SubCell"/>
</dbReference>
<keyword evidence="16" id="KW-0832">Ubl conjugation</keyword>
<keyword evidence="9 23" id="KW-0158">Chromosome</keyword>
<keyword evidence="25" id="KW-0472">Membrane</keyword>
<dbReference type="GO" id="GO:0000786">
    <property type="term" value="C:nucleosome"/>
    <property type="evidence" value="ECO:0007669"/>
    <property type="project" value="UniProtKB-KW"/>
</dbReference>
<evidence type="ECO:0000256" key="3">
    <source>
        <dbReference type="ARBA" id="ARBA00004286"/>
    </source>
</evidence>
<keyword evidence="15" id="KW-0677">Repeat</keyword>
<comment type="subcellular location">
    <subcellularLocation>
        <location evidence="3">Chromosome</location>
    </subcellularLocation>
    <subcellularLocation>
        <location evidence="2">Nucleus</location>
    </subcellularLocation>
</comment>
<dbReference type="InterPro" id="IPR000558">
    <property type="entry name" value="Histone_H2B"/>
</dbReference>
<reference evidence="27" key="1">
    <citation type="journal article" date="2008" name="Nat. Genet.">
        <title>The Pristionchus pacificus genome provides a unique perspective on nematode lifestyle and parasitism.</title>
        <authorList>
            <person name="Dieterich C."/>
            <person name="Clifton S.W."/>
            <person name="Schuster L.N."/>
            <person name="Chinwalla A."/>
            <person name="Delehaunty K."/>
            <person name="Dinkelacker I."/>
            <person name="Fulton L."/>
            <person name="Fulton R."/>
            <person name="Godfrey J."/>
            <person name="Minx P."/>
            <person name="Mitreva M."/>
            <person name="Roeseler W."/>
            <person name="Tian H."/>
            <person name="Witte H."/>
            <person name="Yang S.P."/>
            <person name="Wilson R.K."/>
            <person name="Sommer R.J."/>
        </authorList>
    </citation>
    <scope>NUCLEOTIDE SEQUENCE [LARGE SCALE GENOMIC DNA]</scope>
    <source>
        <strain evidence="27">PS312</strain>
    </source>
</reference>
<dbReference type="GO" id="GO:0030312">
    <property type="term" value="C:external encapsulating structure"/>
    <property type="evidence" value="ECO:0000318"/>
    <property type="project" value="GO_Central"/>
</dbReference>
<comment type="subunit">
    <text evidence="7 23">The nucleosome is a histone octamer containing two molecules each of H2A, H2B, H3 and H4 assembled in one H3-H4 heterotetramer and two H2A-H2B heterodimers. The octamer wraps approximately 147 bp of DNA.</text>
</comment>
<dbReference type="PROSITE" id="PS00047">
    <property type="entry name" value="HISTONE_H4"/>
    <property type="match status" value="1"/>
</dbReference>
<feature type="compositionally biased region" description="Low complexity" evidence="24">
    <location>
        <begin position="371"/>
        <end position="382"/>
    </location>
</feature>
<protein>
    <recommendedName>
        <fullName evidence="8 23">Histone H4</fullName>
    </recommendedName>
</protein>
<evidence type="ECO:0000256" key="9">
    <source>
        <dbReference type="ARBA" id="ARBA00022454"/>
    </source>
</evidence>
<keyword evidence="22 23" id="KW-0544">Nucleosome core</keyword>
<dbReference type="InterPro" id="IPR007125">
    <property type="entry name" value="H2A/H2B/H3"/>
</dbReference>
<evidence type="ECO:0000256" key="13">
    <source>
        <dbReference type="ARBA" id="ARBA00022669"/>
    </source>
</evidence>
<accession>A0A8R1U5P9</accession>
<dbReference type="InterPro" id="IPR036508">
    <property type="entry name" value="Chitin-bd_dom_sf"/>
</dbReference>
<dbReference type="CDD" id="cd22910">
    <property type="entry name" value="HFD_H2B"/>
    <property type="match status" value="1"/>
</dbReference>
<feature type="compositionally biased region" description="Gly residues" evidence="24">
    <location>
        <begin position="1093"/>
        <end position="1122"/>
    </location>
</feature>
<comment type="similarity">
    <text evidence="6">Belongs to the histone H3 family.</text>
</comment>
<dbReference type="Gene3D" id="2.170.140.10">
    <property type="entry name" value="Chitin binding domain"/>
    <property type="match status" value="3"/>
</dbReference>
<dbReference type="InterPro" id="IPR009072">
    <property type="entry name" value="Histone-fold"/>
</dbReference>
<feature type="region of interest" description="Disordered" evidence="24">
    <location>
        <begin position="234"/>
        <end position="271"/>
    </location>
</feature>
<dbReference type="InterPro" id="IPR051940">
    <property type="entry name" value="Chitin_bind-dev_reg"/>
</dbReference>
<evidence type="ECO:0000256" key="15">
    <source>
        <dbReference type="ARBA" id="ARBA00022737"/>
    </source>
</evidence>
<feature type="compositionally biased region" description="Basic and acidic residues" evidence="24">
    <location>
        <begin position="1254"/>
        <end position="1268"/>
    </location>
</feature>
<feature type="compositionally biased region" description="Gly residues" evidence="24">
    <location>
        <begin position="982"/>
        <end position="1011"/>
    </location>
</feature>
<evidence type="ECO:0000256" key="18">
    <source>
        <dbReference type="ARBA" id="ARBA00023125"/>
    </source>
</evidence>
<keyword evidence="10" id="KW-0217">Developmental protein</keyword>
<evidence type="ECO:0000256" key="17">
    <source>
        <dbReference type="ARBA" id="ARBA00022990"/>
    </source>
</evidence>
<dbReference type="Pfam" id="PF00125">
    <property type="entry name" value="Histone"/>
    <property type="match status" value="2"/>
</dbReference>
<dbReference type="Proteomes" id="UP000005239">
    <property type="component" value="Unassembled WGS sequence"/>
</dbReference>
<feature type="region of interest" description="Disordered" evidence="24">
    <location>
        <begin position="1190"/>
        <end position="1268"/>
    </location>
</feature>
<evidence type="ECO:0000256" key="7">
    <source>
        <dbReference type="ARBA" id="ARBA00011538"/>
    </source>
</evidence>
<feature type="compositionally biased region" description="Low complexity" evidence="24">
    <location>
        <begin position="1123"/>
        <end position="1134"/>
    </location>
</feature>
<dbReference type="Gene3D" id="1.10.20.10">
    <property type="entry name" value="Histone, subunit A"/>
    <property type="match status" value="3"/>
</dbReference>
<feature type="region of interest" description="Disordered" evidence="24">
    <location>
        <begin position="979"/>
        <end position="1016"/>
    </location>
</feature>
<keyword evidence="13" id="KW-0147">Chitin-binding</keyword>
<feature type="compositionally biased region" description="Low complexity" evidence="24">
    <location>
        <begin position="1216"/>
        <end position="1236"/>
    </location>
</feature>
<dbReference type="SUPFAM" id="SSF57625">
    <property type="entry name" value="Invertebrate chitin-binding proteins"/>
    <property type="match status" value="4"/>
</dbReference>
<evidence type="ECO:0000256" key="5">
    <source>
        <dbReference type="ARBA" id="ARBA00006846"/>
    </source>
</evidence>
<evidence type="ECO:0000256" key="23">
    <source>
        <dbReference type="RuleBase" id="RU000528"/>
    </source>
</evidence>
<dbReference type="PRINTS" id="PR00623">
    <property type="entry name" value="HISTONEH4"/>
</dbReference>
<dbReference type="SMART" id="SM00428">
    <property type="entry name" value="H3"/>
    <property type="match status" value="1"/>
</dbReference>
<organism evidence="26 27">
    <name type="scientific">Pristionchus pacificus</name>
    <name type="common">Parasitic nematode worm</name>
    <dbReference type="NCBI Taxonomy" id="54126"/>
    <lineage>
        <taxon>Eukaryota</taxon>
        <taxon>Metazoa</taxon>
        <taxon>Ecdysozoa</taxon>
        <taxon>Nematoda</taxon>
        <taxon>Chromadorea</taxon>
        <taxon>Rhabditida</taxon>
        <taxon>Rhabditina</taxon>
        <taxon>Diplogasteromorpha</taxon>
        <taxon>Diplogasteroidea</taxon>
        <taxon>Neodiplogasteridae</taxon>
        <taxon>Pristionchus</taxon>
    </lineage>
</organism>
<feature type="compositionally biased region" description="Acidic residues" evidence="24">
    <location>
        <begin position="1190"/>
        <end position="1204"/>
    </location>
</feature>
<feature type="transmembrane region" description="Helical" evidence="25">
    <location>
        <begin position="33"/>
        <end position="62"/>
    </location>
</feature>
<dbReference type="FunFam" id="1.10.20.10:FF:000016">
    <property type="entry name" value="Histone H2B"/>
    <property type="match status" value="1"/>
</dbReference>
<keyword evidence="17" id="KW-0007">Acetylation</keyword>
<evidence type="ECO:0000256" key="4">
    <source>
        <dbReference type="ARBA" id="ARBA00006564"/>
    </source>
</evidence>
<evidence type="ECO:0000256" key="24">
    <source>
        <dbReference type="SAM" id="MobiDB-lite"/>
    </source>
</evidence>
<evidence type="ECO:0000256" key="20">
    <source>
        <dbReference type="ARBA" id="ARBA00023180"/>
    </source>
</evidence>
<dbReference type="SUPFAM" id="SSF47113">
    <property type="entry name" value="Histone-fold"/>
    <property type="match status" value="3"/>
</dbReference>
<dbReference type="GO" id="GO:0045087">
    <property type="term" value="P:innate immune response"/>
    <property type="evidence" value="ECO:0007669"/>
    <property type="project" value="UniProtKB-ARBA"/>
</dbReference>
<keyword evidence="20" id="KW-0325">Glycoprotein</keyword>
<dbReference type="FunFam" id="2.170.140.10:FF:000009">
    <property type="entry name" value="Chondroitin proteoglycan 1"/>
    <property type="match status" value="1"/>
</dbReference>
<keyword evidence="14" id="KW-0732">Signal</keyword>
<dbReference type="FunFam" id="1.10.20.10:FF:000044">
    <property type="entry name" value="Histone H3.3"/>
    <property type="match status" value="1"/>
</dbReference>
<proteinExistence type="inferred from homology"/>
<evidence type="ECO:0000256" key="11">
    <source>
        <dbReference type="ARBA" id="ARBA00022481"/>
    </source>
</evidence>
<evidence type="ECO:0000256" key="19">
    <source>
        <dbReference type="ARBA" id="ARBA00023157"/>
    </source>
</evidence>
<dbReference type="SMART" id="SM00417">
    <property type="entry name" value="H4"/>
    <property type="match status" value="1"/>
</dbReference>
<evidence type="ECO:0000256" key="22">
    <source>
        <dbReference type="ARBA" id="ARBA00023269"/>
    </source>
</evidence>
<evidence type="ECO:0000313" key="26">
    <source>
        <dbReference type="EnsemblMetazoa" id="PPA06990.1"/>
    </source>
</evidence>
<dbReference type="InterPro" id="IPR000164">
    <property type="entry name" value="Histone_H3/CENP-A"/>
</dbReference>
<evidence type="ECO:0000256" key="12">
    <source>
        <dbReference type="ARBA" id="ARBA00022499"/>
    </source>
</evidence>
<keyword evidence="11" id="KW-0488">Methylation</keyword>
<dbReference type="CDD" id="cd22912">
    <property type="entry name" value="HFD_H4"/>
    <property type="match status" value="1"/>
</dbReference>
<dbReference type="GO" id="GO:0005576">
    <property type="term" value="C:extracellular region"/>
    <property type="evidence" value="ECO:0007669"/>
    <property type="project" value="InterPro"/>
</dbReference>
<evidence type="ECO:0000256" key="21">
    <source>
        <dbReference type="ARBA" id="ARBA00023242"/>
    </source>
</evidence>
<dbReference type="InterPro" id="IPR055333">
    <property type="entry name" value="HISTONE_H2B_site"/>
</dbReference>
<name>A0A2A6B5A9_PRIPA</name>
<keyword evidence="25" id="KW-1133">Transmembrane helix</keyword>
<dbReference type="PANTHER" id="PTHR23301">
    <property type="entry name" value="CHITIN BINDING PERITROPHIN-A"/>
    <property type="match status" value="1"/>
</dbReference>
<feature type="region of interest" description="Disordered" evidence="24">
    <location>
        <begin position="329"/>
        <end position="384"/>
    </location>
</feature>
<dbReference type="CDD" id="cd22911">
    <property type="entry name" value="HFD_H3"/>
    <property type="match status" value="1"/>
</dbReference>
<keyword evidence="18 23" id="KW-0238">DNA-binding</keyword>
<dbReference type="EnsemblMetazoa" id="PPA06990.1">
    <property type="protein sequence ID" value="PPA06990.1"/>
    <property type="gene ID" value="WBGene00096544"/>
</dbReference>
<dbReference type="FunFam" id="1.10.20.10:FF:000002">
    <property type="entry name" value="Histone H4"/>
    <property type="match status" value="1"/>
</dbReference>
<dbReference type="PROSITE" id="PS00959">
    <property type="entry name" value="HISTONE_H3_2"/>
    <property type="match status" value="1"/>
</dbReference>
<dbReference type="SMART" id="SM00427">
    <property type="entry name" value="H2B"/>
    <property type="match status" value="1"/>
</dbReference>
<evidence type="ECO:0000313" key="27">
    <source>
        <dbReference type="Proteomes" id="UP000005239"/>
    </source>
</evidence>
<feature type="region of interest" description="Disordered" evidence="24">
    <location>
        <begin position="447"/>
        <end position="471"/>
    </location>
</feature>
<dbReference type="Pfam" id="PF01607">
    <property type="entry name" value="CBM_14"/>
    <property type="match status" value="4"/>
</dbReference>